<dbReference type="Proteomes" id="UP000074561">
    <property type="component" value="Chromosome"/>
</dbReference>
<dbReference type="EMBL" id="CP013234">
    <property type="protein sequence ID" value="AMP04111.1"/>
    <property type="molecule type" value="Genomic_DNA"/>
</dbReference>
<organism evidence="1 3">
    <name type="scientific">Collimonas pratensis</name>
    <dbReference type="NCBI Taxonomy" id="279113"/>
    <lineage>
        <taxon>Bacteria</taxon>
        <taxon>Pseudomonadati</taxon>
        <taxon>Pseudomonadota</taxon>
        <taxon>Betaproteobacteria</taxon>
        <taxon>Burkholderiales</taxon>
        <taxon>Oxalobacteraceae</taxon>
        <taxon>Collimonas</taxon>
    </lineage>
</organism>
<keyword evidence="4" id="KW-1185">Reference proteome</keyword>
<dbReference type="AlphaFoldDB" id="A0A127Q258"/>
<sequence length="42" mass="4818">MAAGFDVIYLWETAARSASGQLPRRCVRFVDKTMKLRFLPSK</sequence>
<protein>
    <submittedName>
        <fullName evidence="1">Uncharacterized protein</fullName>
    </submittedName>
</protein>
<name>A0A127Q258_9BURK</name>
<proteinExistence type="predicted"/>
<dbReference type="KEGG" id="cpra:CPter91_1738"/>
<accession>A0A127Q258</accession>
<evidence type="ECO:0000313" key="2">
    <source>
        <dbReference type="EMBL" id="AMP14044.1"/>
    </source>
</evidence>
<evidence type="ECO:0000313" key="3">
    <source>
        <dbReference type="Proteomes" id="UP000074561"/>
    </source>
</evidence>
<evidence type="ECO:0000313" key="4">
    <source>
        <dbReference type="Proteomes" id="UP000074914"/>
    </source>
</evidence>
<reference evidence="3 4" key="1">
    <citation type="submission" date="2015-11" db="EMBL/GenBank/DDBJ databases">
        <title>Exploring the genomic traits of fungus-feeding bacterial genus Collimonas.</title>
        <authorList>
            <person name="Song C."/>
            <person name="Schmidt R."/>
            <person name="de Jager V."/>
            <person name="Krzyzanowska D."/>
            <person name="Jongedijk E."/>
            <person name="Cankar K."/>
            <person name="Beekwilder J."/>
            <person name="van Veen A."/>
            <person name="de Boer W."/>
            <person name="van Veen J.A."/>
            <person name="Garbeva P."/>
        </authorList>
    </citation>
    <scope>NUCLEOTIDE SEQUENCE [LARGE SCALE GENOMIC DNA]</scope>
    <source>
        <strain evidence="2 4">Ter291</strain>
        <strain evidence="1 3">Ter91</strain>
    </source>
</reference>
<evidence type="ECO:0000313" key="1">
    <source>
        <dbReference type="EMBL" id="AMP04111.1"/>
    </source>
</evidence>
<dbReference type="EMBL" id="CP013236">
    <property type="protein sequence ID" value="AMP14044.1"/>
    <property type="molecule type" value="Genomic_DNA"/>
</dbReference>
<dbReference type="PATRIC" id="fig|279113.10.peg.1765"/>
<dbReference type="STRING" id="279113.CPter91_1738"/>
<dbReference type="Proteomes" id="UP000074914">
    <property type="component" value="Chromosome"/>
</dbReference>
<gene>
    <name evidence="2" type="ORF">CPter291_1776</name>
    <name evidence="1" type="ORF">CPter91_1738</name>
</gene>